<dbReference type="EMBL" id="CDMG01000008">
    <property type="protein sequence ID" value="CRF52590.1"/>
    <property type="molecule type" value="Genomic_DNA"/>
</dbReference>
<accession>A0A0K2Y613</accession>
<sequence length="67" mass="6817">MTRAESTNGAMGGVMMPQTLNGNPYLGASSTATATDPNFSGNTNNVTNYSGTTSIPQGGIPSYSQVK</sequence>
<reference evidence="3" key="1">
    <citation type="submission" date="2014-12" db="EMBL/GenBank/DDBJ databases">
        <authorList>
            <person name="Jaenicke S."/>
        </authorList>
    </citation>
    <scope>NUCLEOTIDE SEQUENCE [LARGE SCALE GENOMIC DNA]</scope>
</reference>
<gene>
    <name evidence="2" type="ORF">HAL07_10550</name>
</gene>
<proteinExistence type="predicted"/>
<feature type="compositionally biased region" description="Polar residues" evidence="1">
    <location>
        <begin position="18"/>
        <end position="67"/>
    </location>
</feature>
<dbReference type="RefSeq" id="WP_053945357.1">
    <property type="nucleotide sequence ID" value="NZ_BSCV01000025.1"/>
</dbReference>
<organism evidence="2 3">
    <name type="scientific">Helicobacter ailurogastricus</name>
    <dbReference type="NCBI Taxonomy" id="1578720"/>
    <lineage>
        <taxon>Bacteria</taxon>
        <taxon>Pseudomonadati</taxon>
        <taxon>Campylobacterota</taxon>
        <taxon>Epsilonproteobacteria</taxon>
        <taxon>Campylobacterales</taxon>
        <taxon>Helicobacteraceae</taxon>
        <taxon>Helicobacter</taxon>
    </lineage>
</organism>
<dbReference type="AlphaFoldDB" id="A0A0K2Y613"/>
<protein>
    <submittedName>
        <fullName evidence="2">Uncharacterized protein</fullName>
    </submittedName>
</protein>
<name>A0A0K2Y613_9HELI</name>
<evidence type="ECO:0000313" key="2">
    <source>
        <dbReference type="EMBL" id="CRF52590.1"/>
    </source>
</evidence>
<dbReference type="Proteomes" id="UP000043437">
    <property type="component" value="Unassembled WGS sequence"/>
</dbReference>
<feature type="region of interest" description="Disordered" evidence="1">
    <location>
        <begin position="1"/>
        <end position="67"/>
    </location>
</feature>
<dbReference type="GeneID" id="82132013"/>
<evidence type="ECO:0000313" key="3">
    <source>
        <dbReference type="Proteomes" id="UP000043437"/>
    </source>
</evidence>
<evidence type="ECO:0000256" key="1">
    <source>
        <dbReference type="SAM" id="MobiDB-lite"/>
    </source>
</evidence>